<name>A0AAV5U5M5_9BILA</name>
<feature type="non-terminal residue" evidence="1">
    <location>
        <position position="1"/>
    </location>
</feature>
<organism evidence="1 2">
    <name type="scientific">Pristionchus entomophagus</name>
    <dbReference type="NCBI Taxonomy" id="358040"/>
    <lineage>
        <taxon>Eukaryota</taxon>
        <taxon>Metazoa</taxon>
        <taxon>Ecdysozoa</taxon>
        <taxon>Nematoda</taxon>
        <taxon>Chromadorea</taxon>
        <taxon>Rhabditida</taxon>
        <taxon>Rhabditina</taxon>
        <taxon>Diplogasteromorpha</taxon>
        <taxon>Diplogasteroidea</taxon>
        <taxon>Neodiplogasteridae</taxon>
        <taxon>Pristionchus</taxon>
    </lineage>
</organism>
<keyword evidence="2" id="KW-1185">Reference proteome</keyword>
<sequence length="121" mass="13664">SLLLVSQLSTVMGCLLSIVRECRRGLGFDQHNKPVCLRPAEEIRMELIFDRRLCCVDYPHNLAVVTACCARTIYRECAQKLAHARKTFVCPFCETETGVVPLGVKNMNLETKTARHLTILD</sequence>
<accession>A0AAV5U5M5</accession>
<dbReference type="AlphaFoldDB" id="A0AAV5U5M5"/>
<proteinExistence type="predicted"/>
<evidence type="ECO:0000313" key="2">
    <source>
        <dbReference type="Proteomes" id="UP001432027"/>
    </source>
</evidence>
<gene>
    <name evidence="1" type="ORF">PENTCL1PPCAC_24309</name>
</gene>
<reference evidence="1" key="1">
    <citation type="submission" date="2023-10" db="EMBL/GenBank/DDBJ databases">
        <title>Genome assembly of Pristionchus species.</title>
        <authorList>
            <person name="Yoshida K."/>
            <person name="Sommer R.J."/>
        </authorList>
    </citation>
    <scope>NUCLEOTIDE SEQUENCE</scope>
    <source>
        <strain evidence="1">RS0144</strain>
    </source>
</reference>
<protein>
    <recommendedName>
        <fullName evidence="3">RING-type domain-containing protein</fullName>
    </recommendedName>
</protein>
<evidence type="ECO:0008006" key="3">
    <source>
        <dbReference type="Google" id="ProtNLM"/>
    </source>
</evidence>
<evidence type="ECO:0000313" key="1">
    <source>
        <dbReference type="EMBL" id="GMT02135.1"/>
    </source>
</evidence>
<comment type="caution">
    <text evidence="1">The sequence shown here is derived from an EMBL/GenBank/DDBJ whole genome shotgun (WGS) entry which is preliminary data.</text>
</comment>
<dbReference type="Proteomes" id="UP001432027">
    <property type="component" value="Unassembled WGS sequence"/>
</dbReference>
<dbReference type="EMBL" id="BTSX01000005">
    <property type="protein sequence ID" value="GMT02135.1"/>
    <property type="molecule type" value="Genomic_DNA"/>
</dbReference>